<organism evidence="1 2">
    <name type="scientific">Trematosphaeria pertusa</name>
    <dbReference type="NCBI Taxonomy" id="390896"/>
    <lineage>
        <taxon>Eukaryota</taxon>
        <taxon>Fungi</taxon>
        <taxon>Dikarya</taxon>
        <taxon>Ascomycota</taxon>
        <taxon>Pezizomycotina</taxon>
        <taxon>Dothideomycetes</taxon>
        <taxon>Pleosporomycetidae</taxon>
        <taxon>Pleosporales</taxon>
        <taxon>Massarineae</taxon>
        <taxon>Trematosphaeriaceae</taxon>
        <taxon>Trematosphaeria</taxon>
    </lineage>
</organism>
<protein>
    <submittedName>
        <fullName evidence="1">Uncharacterized protein</fullName>
    </submittedName>
</protein>
<evidence type="ECO:0000313" key="1">
    <source>
        <dbReference type="EMBL" id="KAF2254075.1"/>
    </source>
</evidence>
<dbReference type="GeneID" id="54581629"/>
<evidence type="ECO:0000313" key="2">
    <source>
        <dbReference type="Proteomes" id="UP000800094"/>
    </source>
</evidence>
<name>A0A6A6IU46_9PLEO</name>
<keyword evidence="2" id="KW-1185">Reference proteome</keyword>
<dbReference type="AlphaFoldDB" id="A0A6A6IU46"/>
<reference evidence="1" key="1">
    <citation type="journal article" date="2020" name="Stud. Mycol.">
        <title>101 Dothideomycetes genomes: a test case for predicting lifestyles and emergence of pathogens.</title>
        <authorList>
            <person name="Haridas S."/>
            <person name="Albert R."/>
            <person name="Binder M."/>
            <person name="Bloem J."/>
            <person name="Labutti K."/>
            <person name="Salamov A."/>
            <person name="Andreopoulos B."/>
            <person name="Baker S."/>
            <person name="Barry K."/>
            <person name="Bills G."/>
            <person name="Bluhm B."/>
            <person name="Cannon C."/>
            <person name="Castanera R."/>
            <person name="Culley D."/>
            <person name="Daum C."/>
            <person name="Ezra D."/>
            <person name="Gonzalez J."/>
            <person name="Henrissat B."/>
            <person name="Kuo A."/>
            <person name="Liang C."/>
            <person name="Lipzen A."/>
            <person name="Lutzoni F."/>
            <person name="Magnuson J."/>
            <person name="Mondo S."/>
            <person name="Nolan M."/>
            <person name="Ohm R."/>
            <person name="Pangilinan J."/>
            <person name="Park H.-J."/>
            <person name="Ramirez L."/>
            <person name="Alfaro M."/>
            <person name="Sun H."/>
            <person name="Tritt A."/>
            <person name="Yoshinaga Y."/>
            <person name="Zwiers L.-H."/>
            <person name="Turgeon B."/>
            <person name="Goodwin S."/>
            <person name="Spatafora J."/>
            <person name="Crous P."/>
            <person name="Grigoriev I."/>
        </authorList>
    </citation>
    <scope>NUCLEOTIDE SEQUENCE</scope>
    <source>
        <strain evidence="1">CBS 122368</strain>
    </source>
</reference>
<dbReference type="RefSeq" id="XP_033689079.1">
    <property type="nucleotide sequence ID" value="XM_033828299.1"/>
</dbReference>
<proteinExistence type="predicted"/>
<gene>
    <name evidence="1" type="ORF">BU26DRAFT_516314</name>
</gene>
<dbReference type="Proteomes" id="UP000800094">
    <property type="component" value="Unassembled WGS sequence"/>
</dbReference>
<accession>A0A6A6IU46</accession>
<dbReference type="EMBL" id="ML987191">
    <property type="protein sequence ID" value="KAF2254075.1"/>
    <property type="molecule type" value="Genomic_DNA"/>
</dbReference>
<sequence>MDPESFESDLRNLRCTEETEVQYFDSREAAAGDSVLNEQELLSKIPSIVRKILGYTDMY</sequence>